<organism evidence="2 3">
    <name type="scientific">Vreelandella aquamarina</name>
    <dbReference type="NCBI Taxonomy" id="77097"/>
    <lineage>
        <taxon>Bacteria</taxon>
        <taxon>Pseudomonadati</taxon>
        <taxon>Pseudomonadota</taxon>
        <taxon>Gammaproteobacteria</taxon>
        <taxon>Oceanospirillales</taxon>
        <taxon>Halomonadaceae</taxon>
        <taxon>Vreelandella</taxon>
    </lineage>
</organism>
<dbReference type="Proteomes" id="UP000185024">
    <property type="component" value="Unassembled WGS sequence"/>
</dbReference>
<dbReference type="GeneID" id="97276628"/>
<evidence type="ECO:0000313" key="3">
    <source>
        <dbReference type="Proteomes" id="UP000185024"/>
    </source>
</evidence>
<evidence type="ECO:0000256" key="1">
    <source>
        <dbReference type="SAM" id="Phobius"/>
    </source>
</evidence>
<accession>A0A0D7UYH5</accession>
<dbReference type="RefSeq" id="WP_044628999.1">
    <property type="nucleotide sequence ID" value="NZ_BJOI01000017.1"/>
</dbReference>
<dbReference type="EMBL" id="FSQX01000001">
    <property type="protein sequence ID" value="SIN61408.1"/>
    <property type="molecule type" value="Genomic_DNA"/>
</dbReference>
<name>A0A0D7UYH5_9GAMM</name>
<feature type="transmembrane region" description="Helical" evidence="1">
    <location>
        <begin position="116"/>
        <end position="140"/>
    </location>
</feature>
<evidence type="ECO:0000313" key="2">
    <source>
        <dbReference type="EMBL" id="SIN61408.1"/>
    </source>
</evidence>
<keyword evidence="1" id="KW-1133">Transmembrane helix</keyword>
<protein>
    <submittedName>
        <fullName evidence="2">Uncharacterized protein</fullName>
    </submittedName>
</protein>
<dbReference type="OrthoDB" id="6183115at2"/>
<keyword evidence="1" id="KW-0472">Membrane</keyword>
<keyword evidence="1" id="KW-0812">Transmembrane</keyword>
<reference evidence="2 3" key="1">
    <citation type="submission" date="2016-11" db="EMBL/GenBank/DDBJ databases">
        <authorList>
            <person name="Jaros S."/>
            <person name="Januszkiewicz K."/>
            <person name="Wedrychowicz H."/>
        </authorList>
    </citation>
    <scope>NUCLEOTIDE SEQUENCE [LARGE SCALE GENOMIC DNA]</scope>
    <source>
        <strain evidence="2 3">ACAM 239</strain>
    </source>
</reference>
<dbReference type="AlphaFoldDB" id="A0A0D7UYH5"/>
<proteinExistence type="predicted"/>
<gene>
    <name evidence="2" type="ORF">SAMN05878438_0530</name>
</gene>
<sequence length="143" mass="15648">MRDLYQRLALSPDANDHQINSALARCPNSALRQDATSVLAVAPHRETYDTLHHTLSDIGRLRARLGLTHGAHWQGDVANDFSLPPDNAVSRHDELVDRVSHAVSLYNRWRRLRGPWLLIAVFTVGAGIGLALGFALSLGLGLG</sequence>